<comment type="caution">
    <text evidence="6">The sequence shown here is derived from an EMBL/GenBank/DDBJ whole genome shotgun (WGS) entry which is preliminary data.</text>
</comment>
<dbReference type="CDD" id="cd08440">
    <property type="entry name" value="PBP2_LTTR_like_4"/>
    <property type="match status" value="1"/>
</dbReference>
<protein>
    <submittedName>
        <fullName evidence="6">LysR family transcriptional regulator</fullName>
    </submittedName>
</protein>
<dbReference type="RefSeq" id="WP_138234864.1">
    <property type="nucleotide sequence ID" value="NZ_CP185860.1"/>
</dbReference>
<organism evidence="6 7">
    <name type="scientific">Microbulbifer harenosus</name>
    <dbReference type="NCBI Taxonomy" id="2576840"/>
    <lineage>
        <taxon>Bacteria</taxon>
        <taxon>Pseudomonadati</taxon>
        <taxon>Pseudomonadota</taxon>
        <taxon>Gammaproteobacteria</taxon>
        <taxon>Cellvibrionales</taxon>
        <taxon>Microbulbiferaceae</taxon>
        <taxon>Microbulbifer</taxon>
    </lineage>
</organism>
<dbReference type="Gene3D" id="3.40.190.290">
    <property type="match status" value="1"/>
</dbReference>
<dbReference type="InterPro" id="IPR036390">
    <property type="entry name" value="WH_DNA-bd_sf"/>
</dbReference>
<feature type="domain" description="HTH lysR-type" evidence="5">
    <location>
        <begin position="3"/>
        <end position="60"/>
    </location>
</feature>
<keyword evidence="3" id="KW-0238">DNA-binding</keyword>
<dbReference type="InterPro" id="IPR000847">
    <property type="entry name" value="LysR_HTH_N"/>
</dbReference>
<evidence type="ECO:0000313" key="7">
    <source>
        <dbReference type="Proteomes" id="UP000306791"/>
    </source>
</evidence>
<reference evidence="6 7" key="1">
    <citation type="submission" date="2019-05" db="EMBL/GenBank/DDBJ databases">
        <title>Microbulbifer harenosus sp. nov., an alginate-degrading bacterium isolated from coastal sand.</title>
        <authorList>
            <person name="Huang H."/>
            <person name="Mo K."/>
            <person name="Bao S."/>
        </authorList>
    </citation>
    <scope>NUCLEOTIDE SEQUENCE [LARGE SCALE GENOMIC DNA]</scope>
    <source>
        <strain evidence="6 7">HB161719</strain>
    </source>
</reference>
<dbReference type="PROSITE" id="PS50931">
    <property type="entry name" value="HTH_LYSR"/>
    <property type="match status" value="1"/>
</dbReference>
<dbReference type="SUPFAM" id="SSF53850">
    <property type="entry name" value="Periplasmic binding protein-like II"/>
    <property type="match status" value="1"/>
</dbReference>
<dbReference type="InterPro" id="IPR036388">
    <property type="entry name" value="WH-like_DNA-bd_sf"/>
</dbReference>
<accession>A0ABY2UJW7</accession>
<dbReference type="InterPro" id="IPR005119">
    <property type="entry name" value="LysR_subst-bd"/>
</dbReference>
<comment type="similarity">
    <text evidence="1">Belongs to the LysR transcriptional regulatory family.</text>
</comment>
<evidence type="ECO:0000256" key="3">
    <source>
        <dbReference type="ARBA" id="ARBA00023125"/>
    </source>
</evidence>
<keyword evidence="7" id="KW-1185">Reference proteome</keyword>
<keyword evidence="2" id="KW-0805">Transcription regulation</keyword>
<evidence type="ECO:0000259" key="5">
    <source>
        <dbReference type="PROSITE" id="PS50931"/>
    </source>
</evidence>
<proteinExistence type="inferred from homology"/>
<evidence type="ECO:0000256" key="1">
    <source>
        <dbReference type="ARBA" id="ARBA00009437"/>
    </source>
</evidence>
<dbReference type="PANTHER" id="PTHR30419:SF30">
    <property type="entry name" value="LYSR FAMILY TRANSCRIPTIONAL REGULATOR"/>
    <property type="match status" value="1"/>
</dbReference>
<dbReference type="PRINTS" id="PR00039">
    <property type="entry name" value="HTHLYSR"/>
</dbReference>
<dbReference type="Pfam" id="PF03466">
    <property type="entry name" value="LysR_substrate"/>
    <property type="match status" value="1"/>
</dbReference>
<evidence type="ECO:0000256" key="2">
    <source>
        <dbReference type="ARBA" id="ARBA00023015"/>
    </source>
</evidence>
<dbReference type="Proteomes" id="UP000306791">
    <property type="component" value="Unassembled WGS sequence"/>
</dbReference>
<sequence>MGTTVKQLRAFVAVARTRSLAEASAQLHVSQPAISVAIRALEDSLGGALFNRDGRQLALTPEGVAFLERAQQLLHNWDNTLDAVQQRFRLQQGQLSIAAIPAFALNQLPELLREFHQRYPDINIVLEDIVMERVVNAVQEGRAELGISFRPEDLGNLRFTPFGDDRFVAVLPAGHPLQRRKALRWQDLAREPFIAMNRGSAVRRWTDAAFAQSRDQGIQPRLLCEANQLSTIGRLVQTGLGVSAVPSLCETQMRAYGLSCKPLADPVVTQPVGILVREAGALSAPAQAFSNMLLGISP</sequence>
<dbReference type="EMBL" id="VANI01000006">
    <property type="protein sequence ID" value="TLM78366.1"/>
    <property type="molecule type" value="Genomic_DNA"/>
</dbReference>
<keyword evidence="4" id="KW-0804">Transcription</keyword>
<dbReference type="InterPro" id="IPR050950">
    <property type="entry name" value="HTH-type_LysR_regulators"/>
</dbReference>
<dbReference type="Pfam" id="PF00126">
    <property type="entry name" value="HTH_1"/>
    <property type="match status" value="1"/>
</dbReference>
<dbReference type="Gene3D" id="1.10.10.10">
    <property type="entry name" value="Winged helix-like DNA-binding domain superfamily/Winged helix DNA-binding domain"/>
    <property type="match status" value="1"/>
</dbReference>
<gene>
    <name evidence="6" type="ORF">FDY93_06110</name>
</gene>
<dbReference type="PANTHER" id="PTHR30419">
    <property type="entry name" value="HTH-TYPE TRANSCRIPTIONAL REGULATOR YBHD"/>
    <property type="match status" value="1"/>
</dbReference>
<evidence type="ECO:0000256" key="4">
    <source>
        <dbReference type="ARBA" id="ARBA00023163"/>
    </source>
</evidence>
<name>A0ABY2UJW7_9GAMM</name>
<dbReference type="SUPFAM" id="SSF46785">
    <property type="entry name" value="Winged helix' DNA-binding domain"/>
    <property type="match status" value="1"/>
</dbReference>
<evidence type="ECO:0000313" key="6">
    <source>
        <dbReference type="EMBL" id="TLM78366.1"/>
    </source>
</evidence>